<dbReference type="SUPFAM" id="SSF46689">
    <property type="entry name" value="Homeodomain-like"/>
    <property type="match status" value="2"/>
</dbReference>
<protein>
    <submittedName>
        <fullName evidence="5">DNA-binding transcriptional regulator</fullName>
    </submittedName>
</protein>
<dbReference type="InterPro" id="IPR018060">
    <property type="entry name" value="HTH_AraC"/>
</dbReference>
<dbReference type="Gene3D" id="1.10.10.60">
    <property type="entry name" value="Homeodomain-like"/>
    <property type="match status" value="1"/>
</dbReference>
<dbReference type="InterPro" id="IPR046335">
    <property type="entry name" value="LacI/GalR-like_sensor"/>
</dbReference>
<dbReference type="SMART" id="SM00342">
    <property type="entry name" value="HTH_ARAC"/>
    <property type="match status" value="1"/>
</dbReference>
<dbReference type="PROSITE" id="PS00041">
    <property type="entry name" value="HTH_ARAC_FAMILY_1"/>
    <property type="match status" value="1"/>
</dbReference>
<dbReference type="PROSITE" id="PS01124">
    <property type="entry name" value="HTH_ARAC_FAMILY_2"/>
    <property type="match status" value="1"/>
</dbReference>
<dbReference type="InterPro" id="IPR009057">
    <property type="entry name" value="Homeodomain-like_sf"/>
</dbReference>
<dbReference type="PANTHER" id="PTHR43280:SF28">
    <property type="entry name" value="HTH-TYPE TRANSCRIPTIONAL ACTIVATOR RHAS"/>
    <property type="match status" value="1"/>
</dbReference>
<name>A0AAQ3QY46_9BACT</name>
<evidence type="ECO:0000256" key="2">
    <source>
        <dbReference type="ARBA" id="ARBA00023125"/>
    </source>
</evidence>
<proteinExistence type="predicted"/>
<dbReference type="Pfam" id="PF22177">
    <property type="entry name" value="PBP1_XylR"/>
    <property type="match status" value="1"/>
</dbReference>
<accession>A0AAQ3QY46</accession>
<evidence type="ECO:0000313" key="6">
    <source>
        <dbReference type="Proteomes" id="UP001304300"/>
    </source>
</evidence>
<reference evidence="5 6" key="1">
    <citation type="submission" date="2023-10" db="EMBL/GenBank/DDBJ databases">
        <title>Rubellicoccus peritrichatus gen. nov., sp. nov., isolated from an algae of coral reef tank.</title>
        <authorList>
            <person name="Luo J."/>
        </authorList>
    </citation>
    <scope>NUCLEOTIDE SEQUENCE [LARGE SCALE GENOMIC DNA]</scope>
    <source>
        <strain evidence="5 6">CR14</strain>
    </source>
</reference>
<dbReference type="PANTHER" id="PTHR43280">
    <property type="entry name" value="ARAC-FAMILY TRANSCRIPTIONAL REGULATOR"/>
    <property type="match status" value="1"/>
</dbReference>
<keyword evidence="1" id="KW-0805">Transcription regulation</keyword>
<dbReference type="Pfam" id="PF13377">
    <property type="entry name" value="Peripla_BP_3"/>
    <property type="match status" value="1"/>
</dbReference>
<dbReference type="InterPro" id="IPR028082">
    <property type="entry name" value="Peripla_BP_I"/>
</dbReference>
<dbReference type="EMBL" id="CP136920">
    <property type="protein sequence ID" value="WOO43697.1"/>
    <property type="molecule type" value="Genomic_DNA"/>
</dbReference>
<dbReference type="RefSeq" id="WP_317836293.1">
    <property type="nucleotide sequence ID" value="NZ_CP136920.1"/>
</dbReference>
<dbReference type="InterPro" id="IPR054031">
    <property type="entry name" value="XylR_PBP1"/>
</dbReference>
<keyword evidence="6" id="KW-1185">Reference proteome</keyword>
<sequence>MPSSSKITRVAILVDTMTTWSRSLIEGILAYNKENEPWHMHLEPQPSRDALLLPKGWSGDGIIARVSSPQVADQLQSLGKPVVNISSIKLEGVDYPRVISSPVSVAQLAYDTFRIRGFNNFGYVGDLSFGFVQTEYQAYQSVIDDAGCKLYCFDLSKNHSIEDWLAALPKPMGIFCWGPSLGHLVIDSCNLINVNVPNDIAVLGANYDKLLSEASYPSQAGILMDSKQIGRTAARMLDDMIHGRPLEKRDWRLEPLGIIEKLSIDTLAVNDDRMSKVMRYLNEHAFEPISVTDVIKHNPMSRRTLERKFRLTFGCSIVDHIRQLRINHARKLLASSDLPITEISEICGFSSYNYLNRIFKMSTGLSPSQYRIQSQLQER</sequence>
<dbReference type="GO" id="GO:0003700">
    <property type="term" value="F:DNA-binding transcription factor activity"/>
    <property type="evidence" value="ECO:0007669"/>
    <property type="project" value="InterPro"/>
</dbReference>
<evidence type="ECO:0000259" key="4">
    <source>
        <dbReference type="PROSITE" id="PS01124"/>
    </source>
</evidence>
<organism evidence="5 6">
    <name type="scientific">Rubellicoccus peritrichatus</name>
    <dbReference type="NCBI Taxonomy" id="3080537"/>
    <lineage>
        <taxon>Bacteria</taxon>
        <taxon>Pseudomonadati</taxon>
        <taxon>Verrucomicrobiota</taxon>
        <taxon>Opitutia</taxon>
        <taxon>Puniceicoccales</taxon>
        <taxon>Cerasicoccaceae</taxon>
        <taxon>Rubellicoccus</taxon>
    </lineage>
</organism>
<gene>
    <name evidence="5" type="ORF">RZN69_11415</name>
</gene>
<dbReference type="InterPro" id="IPR018062">
    <property type="entry name" value="HTH_AraC-typ_CS"/>
</dbReference>
<dbReference type="Proteomes" id="UP001304300">
    <property type="component" value="Chromosome"/>
</dbReference>
<dbReference type="CDD" id="cd01543">
    <property type="entry name" value="PBP1_XylR"/>
    <property type="match status" value="1"/>
</dbReference>
<dbReference type="GO" id="GO:0043565">
    <property type="term" value="F:sequence-specific DNA binding"/>
    <property type="evidence" value="ECO:0007669"/>
    <property type="project" value="InterPro"/>
</dbReference>
<dbReference type="Pfam" id="PF12833">
    <property type="entry name" value="HTH_18"/>
    <property type="match status" value="1"/>
</dbReference>
<evidence type="ECO:0000256" key="3">
    <source>
        <dbReference type="ARBA" id="ARBA00023163"/>
    </source>
</evidence>
<keyword evidence="3" id="KW-0804">Transcription</keyword>
<evidence type="ECO:0000313" key="5">
    <source>
        <dbReference type="EMBL" id="WOO43697.1"/>
    </source>
</evidence>
<dbReference type="SUPFAM" id="SSF53822">
    <property type="entry name" value="Periplasmic binding protein-like I"/>
    <property type="match status" value="1"/>
</dbReference>
<feature type="domain" description="HTH araC/xylS-type" evidence="4">
    <location>
        <begin position="275"/>
        <end position="373"/>
    </location>
</feature>
<evidence type="ECO:0000256" key="1">
    <source>
        <dbReference type="ARBA" id="ARBA00023015"/>
    </source>
</evidence>
<keyword evidence="2 5" id="KW-0238">DNA-binding</keyword>
<dbReference type="KEGG" id="puo:RZN69_11415"/>
<dbReference type="AlphaFoldDB" id="A0AAQ3QY46"/>
<dbReference type="Gene3D" id="3.40.50.2300">
    <property type="match status" value="2"/>
</dbReference>